<dbReference type="Pfam" id="PF14322">
    <property type="entry name" value="SusD-like_3"/>
    <property type="match status" value="1"/>
</dbReference>
<name>A0A1W2A9J0_9SPHI</name>
<dbReference type="EMBL" id="FWYB01000001">
    <property type="protein sequence ID" value="SMC57253.1"/>
    <property type="molecule type" value="Genomic_DNA"/>
</dbReference>
<accession>A0A1W2A9J0</accession>
<evidence type="ECO:0000313" key="9">
    <source>
        <dbReference type="Proteomes" id="UP000192678"/>
    </source>
</evidence>
<comment type="similarity">
    <text evidence="2">Belongs to the SusD family.</text>
</comment>
<dbReference type="OrthoDB" id="621570at2"/>
<dbReference type="AlphaFoldDB" id="A0A1W2A9J0"/>
<dbReference type="STRING" id="475255.SAMN04488101_101330"/>
<gene>
    <name evidence="8" type="ORF">SAMN04488101_101330</name>
</gene>
<evidence type="ECO:0000256" key="2">
    <source>
        <dbReference type="ARBA" id="ARBA00006275"/>
    </source>
</evidence>
<dbReference type="SUPFAM" id="SSF48452">
    <property type="entry name" value="TPR-like"/>
    <property type="match status" value="1"/>
</dbReference>
<dbReference type="InterPro" id="IPR033985">
    <property type="entry name" value="SusD-like_N"/>
</dbReference>
<protein>
    <submittedName>
        <fullName evidence="8">Starch-binding associating with outer membrane</fullName>
    </submittedName>
</protein>
<sequence>MKLRKYSHRMIIGICIPIMLLSITGCKKYLQIPAPANSISSQNIYSLDNTAIGVLSGIYVKMTINPHLPAFTSCSADELTLLNNSYSVALNMAYANNLNSDAVGGGNYDFWSPFYNLIYVANAAIEGLNQSTTLTPAVKQQLLGEAVFIRAWCYFYLVNLYGDVPLALTPDYKINASLERRPATQVYQQIIADLIDAQTRLSADFLDVTLLNKTTERVRPTKWAATALLARAYLYYGNLSGDATNYKNAADQASTILQSSSPFSLVSLNNAFLTNNNEAIWQLQSQPPSSSNGGVDTREAAFFIIPAGGPSQFSPVGVSPFLLSAFEPGDQRRVKWIDSVKISGTINYFASKYKDNKNDVSSTTEYVTVFRLAEQYLILAEAKAVQGDLVNAATNLNKVRTRAGLPNTTASTQSEMLAAIQHERQIEFFTEFGHRWFDLKRTKIINAVMSVVTPKKGGISWDPNQALYPIPLAQIQAAPRLNQNAGY</sequence>
<keyword evidence="9" id="KW-1185">Reference proteome</keyword>
<dbReference type="Gene3D" id="1.25.40.390">
    <property type="match status" value="1"/>
</dbReference>
<dbReference type="GO" id="GO:0009279">
    <property type="term" value="C:cell outer membrane"/>
    <property type="evidence" value="ECO:0007669"/>
    <property type="project" value="UniProtKB-SubCell"/>
</dbReference>
<evidence type="ECO:0000313" key="8">
    <source>
        <dbReference type="EMBL" id="SMC57253.1"/>
    </source>
</evidence>
<dbReference type="CDD" id="cd08977">
    <property type="entry name" value="SusD"/>
    <property type="match status" value="1"/>
</dbReference>
<dbReference type="PROSITE" id="PS51257">
    <property type="entry name" value="PROKAR_LIPOPROTEIN"/>
    <property type="match status" value="1"/>
</dbReference>
<keyword evidence="4" id="KW-0472">Membrane</keyword>
<dbReference type="InterPro" id="IPR012944">
    <property type="entry name" value="SusD_RagB_dom"/>
</dbReference>
<dbReference type="Pfam" id="PF07980">
    <property type="entry name" value="SusD_RagB"/>
    <property type="match status" value="1"/>
</dbReference>
<organism evidence="8 9">
    <name type="scientific">Pedobacter nyackensis</name>
    <dbReference type="NCBI Taxonomy" id="475255"/>
    <lineage>
        <taxon>Bacteria</taxon>
        <taxon>Pseudomonadati</taxon>
        <taxon>Bacteroidota</taxon>
        <taxon>Sphingobacteriia</taxon>
        <taxon>Sphingobacteriales</taxon>
        <taxon>Sphingobacteriaceae</taxon>
        <taxon>Pedobacter</taxon>
    </lineage>
</organism>
<evidence type="ECO:0000256" key="1">
    <source>
        <dbReference type="ARBA" id="ARBA00004442"/>
    </source>
</evidence>
<keyword evidence="5" id="KW-0998">Cell outer membrane</keyword>
<keyword evidence="3" id="KW-0732">Signal</keyword>
<evidence type="ECO:0000256" key="4">
    <source>
        <dbReference type="ARBA" id="ARBA00023136"/>
    </source>
</evidence>
<dbReference type="RefSeq" id="WP_084286912.1">
    <property type="nucleotide sequence ID" value="NZ_FWYB01000001.1"/>
</dbReference>
<proteinExistence type="inferred from homology"/>
<evidence type="ECO:0000259" key="7">
    <source>
        <dbReference type="Pfam" id="PF14322"/>
    </source>
</evidence>
<evidence type="ECO:0000259" key="6">
    <source>
        <dbReference type="Pfam" id="PF07980"/>
    </source>
</evidence>
<feature type="domain" description="RagB/SusD" evidence="6">
    <location>
        <begin position="349"/>
        <end position="487"/>
    </location>
</feature>
<reference evidence="8 9" key="1">
    <citation type="submission" date="2017-04" db="EMBL/GenBank/DDBJ databases">
        <authorList>
            <person name="Afonso C.L."/>
            <person name="Miller P.J."/>
            <person name="Scott M.A."/>
            <person name="Spackman E."/>
            <person name="Goraichik I."/>
            <person name="Dimitrov K.M."/>
            <person name="Suarez D.L."/>
            <person name="Swayne D.E."/>
        </authorList>
    </citation>
    <scope>NUCLEOTIDE SEQUENCE [LARGE SCALE GENOMIC DNA]</scope>
    <source>
        <strain evidence="8 9">DSM 19625</strain>
    </source>
</reference>
<evidence type="ECO:0000256" key="3">
    <source>
        <dbReference type="ARBA" id="ARBA00022729"/>
    </source>
</evidence>
<feature type="domain" description="SusD-like N-terminal" evidence="7">
    <location>
        <begin position="86"/>
        <end position="234"/>
    </location>
</feature>
<evidence type="ECO:0000256" key="5">
    <source>
        <dbReference type="ARBA" id="ARBA00023237"/>
    </source>
</evidence>
<dbReference type="InterPro" id="IPR011990">
    <property type="entry name" value="TPR-like_helical_dom_sf"/>
</dbReference>
<dbReference type="Proteomes" id="UP000192678">
    <property type="component" value="Unassembled WGS sequence"/>
</dbReference>
<comment type="subcellular location">
    <subcellularLocation>
        <location evidence="1">Cell outer membrane</location>
    </subcellularLocation>
</comment>